<dbReference type="Pfam" id="PF01965">
    <property type="entry name" value="DJ-1_PfpI"/>
    <property type="match status" value="1"/>
</dbReference>
<dbReference type="PANTHER" id="PTHR48094">
    <property type="entry name" value="PROTEIN/NUCLEIC ACID DEGLYCASE DJ-1-RELATED"/>
    <property type="match status" value="1"/>
</dbReference>
<gene>
    <name evidence="4" type="ORF">WCD41_24200</name>
</gene>
<dbReference type="SUPFAM" id="SSF48557">
    <property type="entry name" value="L-aspartase-like"/>
    <property type="match status" value="1"/>
</dbReference>
<dbReference type="EMBL" id="JBBEGL010000007">
    <property type="protein sequence ID" value="MEJ2889585.1"/>
    <property type="molecule type" value="Genomic_DNA"/>
</dbReference>
<keyword evidence="2" id="KW-0175">Coiled coil</keyword>
<dbReference type="Gene3D" id="3.40.50.880">
    <property type="match status" value="1"/>
</dbReference>
<evidence type="ECO:0000256" key="1">
    <source>
        <dbReference type="ARBA" id="ARBA00023239"/>
    </source>
</evidence>
<dbReference type="InterPro" id="IPR029062">
    <property type="entry name" value="Class_I_gatase-like"/>
</dbReference>
<dbReference type="InterPro" id="IPR050325">
    <property type="entry name" value="Prot/Nucl_acid_deglycase"/>
</dbReference>
<dbReference type="SUPFAM" id="SSF52317">
    <property type="entry name" value="Class I glutamine amidotransferase-like"/>
    <property type="match status" value="2"/>
</dbReference>
<keyword evidence="1" id="KW-0456">Lyase</keyword>
<evidence type="ECO:0000259" key="3">
    <source>
        <dbReference type="Pfam" id="PF01965"/>
    </source>
</evidence>
<dbReference type="Gene3D" id="1.10.40.30">
    <property type="entry name" value="Fumarase/aspartase (C-terminal domain)"/>
    <property type="match status" value="1"/>
</dbReference>
<keyword evidence="5" id="KW-1185">Reference proteome</keyword>
<dbReference type="RefSeq" id="WP_337717298.1">
    <property type="nucleotide sequence ID" value="NZ_JBBEGL010000007.1"/>
</dbReference>
<dbReference type="CDD" id="cd03141">
    <property type="entry name" value="GATase1_Hsp31_like"/>
    <property type="match status" value="1"/>
</dbReference>
<protein>
    <submittedName>
        <fullName evidence="4">DJ-1/PfpI family protein</fullName>
    </submittedName>
</protein>
<accession>A0ABU8NB05</accession>
<name>A0ABU8NB05_9PSEU</name>
<evidence type="ECO:0000313" key="5">
    <source>
        <dbReference type="Proteomes" id="UP001370100"/>
    </source>
</evidence>
<proteinExistence type="predicted"/>
<organism evidence="4 5">
    <name type="scientific">Actinomycetospora aeridis</name>
    <dbReference type="NCBI Taxonomy" id="3129231"/>
    <lineage>
        <taxon>Bacteria</taxon>
        <taxon>Bacillati</taxon>
        <taxon>Actinomycetota</taxon>
        <taxon>Actinomycetes</taxon>
        <taxon>Pseudonocardiales</taxon>
        <taxon>Pseudonocardiaceae</taxon>
        <taxon>Actinomycetospora</taxon>
    </lineage>
</organism>
<feature type="domain" description="DJ-1/PfpI" evidence="3">
    <location>
        <begin position="196"/>
        <end position="334"/>
    </location>
</feature>
<reference evidence="4 5" key="1">
    <citation type="submission" date="2024-03" db="EMBL/GenBank/DDBJ databases">
        <title>Actinomycetospora sp. OC33-EN06, a novel actinomycete isolated from wild orchid (Aerides multiflora).</title>
        <authorList>
            <person name="Suriyachadkun C."/>
        </authorList>
    </citation>
    <scope>NUCLEOTIDE SEQUENCE [LARGE SCALE GENOMIC DNA]</scope>
    <source>
        <strain evidence="4 5">OC33-EN06</strain>
    </source>
</reference>
<feature type="coiled-coil region" evidence="2">
    <location>
        <begin position="155"/>
        <end position="182"/>
    </location>
</feature>
<comment type="caution">
    <text evidence="4">The sequence shown here is derived from an EMBL/GenBank/DDBJ whole genome shotgun (WGS) entry which is preliminary data.</text>
</comment>
<evidence type="ECO:0000256" key="2">
    <source>
        <dbReference type="SAM" id="Coils"/>
    </source>
</evidence>
<sequence length="338" mass="37042">MPRIAYLVSSAREIDLRDSSHHPTGYWAEEALKAYERLAAAGAEVVVMTPDGAPPVADPYSLEPQFHYPDADRDYFASVYRTFHQDPDDIRITLHHSTEQQLVAARRIVYRLVDTGMTPTEAHELVSRAAKSAWKQDKLLVDVMLSEGLDGGLSEQTLREAVADLEADAQALSEERQAKLEAIPGFRSPVALSDLGDEQMAAFDAVFAPGGHGPMVDLAHDEKAGRLLEILHEKGAVVASLCHGPAVLLAAPERWDGQWLFEGFRLTSYTDEEEDQNRIGMLGMPWYLDAALKNAGAIFDDAPFAWASHVVVDRNLITGQNPNSTEATADAVLKALSL</sequence>
<dbReference type="Proteomes" id="UP001370100">
    <property type="component" value="Unassembled WGS sequence"/>
</dbReference>
<dbReference type="InterPro" id="IPR002818">
    <property type="entry name" value="DJ-1/PfpI"/>
</dbReference>
<dbReference type="PANTHER" id="PTHR48094:SF22">
    <property type="entry name" value="DJ-1_PFPI DOMAIN-CONTAINING PROTEIN"/>
    <property type="match status" value="1"/>
</dbReference>
<dbReference type="InterPro" id="IPR008948">
    <property type="entry name" value="L-Aspartase-like"/>
</dbReference>
<evidence type="ECO:0000313" key="4">
    <source>
        <dbReference type="EMBL" id="MEJ2889585.1"/>
    </source>
</evidence>